<feature type="coiled-coil region" evidence="3">
    <location>
        <begin position="1"/>
        <end position="28"/>
    </location>
</feature>
<name>A0A553STY2_NIACI</name>
<protein>
    <submittedName>
        <fullName evidence="5">Amidohydrolase</fullName>
    </submittedName>
</protein>
<evidence type="ECO:0000256" key="2">
    <source>
        <dbReference type="PIRSR" id="PIRSR005962-1"/>
    </source>
</evidence>
<accession>A0A553STY2</accession>
<evidence type="ECO:0000256" key="3">
    <source>
        <dbReference type="SAM" id="Coils"/>
    </source>
</evidence>
<dbReference type="CDD" id="cd03886">
    <property type="entry name" value="M20_Acy1"/>
    <property type="match status" value="1"/>
</dbReference>
<dbReference type="GO" id="GO:0019877">
    <property type="term" value="P:diaminopimelate biosynthetic process"/>
    <property type="evidence" value="ECO:0007669"/>
    <property type="project" value="UniProtKB-ARBA"/>
</dbReference>
<dbReference type="InterPro" id="IPR011650">
    <property type="entry name" value="Peptidase_M20_dimer"/>
</dbReference>
<evidence type="ECO:0000313" key="5">
    <source>
        <dbReference type="EMBL" id="TRZ40434.1"/>
    </source>
</evidence>
<feature type="binding site" evidence="2">
    <location>
        <position position="111"/>
    </location>
    <ligand>
        <name>Mn(2+)</name>
        <dbReference type="ChEBI" id="CHEBI:29035"/>
        <label>2</label>
    </ligand>
</feature>
<dbReference type="InterPro" id="IPR036264">
    <property type="entry name" value="Bact_exopeptidase_dim_dom"/>
</dbReference>
<dbReference type="Pfam" id="PF01546">
    <property type="entry name" value="Peptidase_M20"/>
    <property type="match status" value="1"/>
</dbReference>
<evidence type="ECO:0000259" key="4">
    <source>
        <dbReference type="Pfam" id="PF07687"/>
    </source>
</evidence>
<keyword evidence="1 5" id="KW-0378">Hydrolase</keyword>
<evidence type="ECO:0000256" key="1">
    <source>
        <dbReference type="ARBA" id="ARBA00022801"/>
    </source>
</evidence>
<organism evidence="5 6">
    <name type="scientific">Niallia circulans</name>
    <name type="common">Bacillus circulans</name>
    <dbReference type="NCBI Taxonomy" id="1397"/>
    <lineage>
        <taxon>Bacteria</taxon>
        <taxon>Bacillati</taxon>
        <taxon>Bacillota</taxon>
        <taxon>Bacilli</taxon>
        <taxon>Bacillales</taxon>
        <taxon>Bacillaceae</taxon>
        <taxon>Niallia</taxon>
    </lineage>
</organism>
<feature type="binding site" evidence="2">
    <location>
        <position position="370"/>
    </location>
    <ligand>
        <name>Mn(2+)</name>
        <dbReference type="ChEBI" id="CHEBI:29035"/>
        <label>2</label>
    </ligand>
</feature>
<dbReference type="Pfam" id="PF07687">
    <property type="entry name" value="M20_dimer"/>
    <property type="match status" value="1"/>
</dbReference>
<feature type="binding site" evidence="2">
    <location>
        <position position="109"/>
    </location>
    <ligand>
        <name>Mn(2+)</name>
        <dbReference type="ChEBI" id="CHEBI:29035"/>
        <label>2</label>
    </ligand>
</feature>
<dbReference type="PANTHER" id="PTHR11014:SF63">
    <property type="entry name" value="METALLOPEPTIDASE, PUTATIVE (AFU_ORTHOLOGUE AFUA_6G09600)-RELATED"/>
    <property type="match status" value="1"/>
</dbReference>
<keyword evidence="2" id="KW-0479">Metal-binding</keyword>
<dbReference type="PIRSF" id="PIRSF005962">
    <property type="entry name" value="Pept_M20D_amidohydro"/>
    <property type="match status" value="1"/>
</dbReference>
<keyword evidence="3" id="KW-0175">Coiled coil</keyword>
<dbReference type="SUPFAM" id="SSF53187">
    <property type="entry name" value="Zn-dependent exopeptidases"/>
    <property type="match status" value="1"/>
</dbReference>
<dbReference type="EMBL" id="RIBP01000001">
    <property type="protein sequence ID" value="TRZ40434.1"/>
    <property type="molecule type" value="Genomic_DNA"/>
</dbReference>
<dbReference type="FunFam" id="3.30.70.360:FF:000001">
    <property type="entry name" value="N-acetyldiaminopimelate deacetylase"/>
    <property type="match status" value="1"/>
</dbReference>
<feature type="binding site" evidence="2">
    <location>
        <position position="145"/>
    </location>
    <ligand>
        <name>Mn(2+)</name>
        <dbReference type="ChEBI" id="CHEBI:29035"/>
        <label>2</label>
    </ligand>
</feature>
<dbReference type="Gene3D" id="3.30.70.360">
    <property type="match status" value="1"/>
</dbReference>
<proteinExistence type="predicted"/>
<dbReference type="Proteomes" id="UP000319837">
    <property type="component" value="Unassembled WGS sequence"/>
</dbReference>
<dbReference type="AlphaFoldDB" id="A0A553STY2"/>
<reference evidence="6" key="1">
    <citation type="submission" date="2018-10" db="EMBL/GenBank/DDBJ databases">
        <title>FDA dAtabase for Regulatory Grade micrObial Sequences (FDA-ARGOS): Supporting development and validation of Infectious Disease Dx tests.</title>
        <authorList>
            <person name="Minogue T."/>
            <person name="Wolcott M."/>
            <person name="Wasieloski L."/>
            <person name="Aguilar W."/>
            <person name="Moore D."/>
            <person name="Tallon L."/>
            <person name="Sadzewicz L."/>
            <person name="Sengamalay N."/>
            <person name="Ott S."/>
            <person name="Godinez A."/>
            <person name="Nagaraj S."/>
            <person name="Vavikolanu K."/>
            <person name="Vyas G."/>
            <person name="Nadendla S."/>
            <person name="George J."/>
            <person name="Sichtig H."/>
        </authorList>
    </citation>
    <scope>NUCLEOTIDE SEQUENCE [LARGE SCALE GENOMIC DNA]</scope>
    <source>
        <strain evidence="6">FDAARGOS_343</strain>
    </source>
</reference>
<dbReference type="NCBIfam" id="TIGR01891">
    <property type="entry name" value="amidohydrolases"/>
    <property type="match status" value="1"/>
</dbReference>
<gene>
    <name evidence="5" type="ORF">CEQ21_05845</name>
</gene>
<dbReference type="InterPro" id="IPR017439">
    <property type="entry name" value="Amidohydrolase"/>
</dbReference>
<feature type="binding site" evidence="2">
    <location>
        <position position="171"/>
    </location>
    <ligand>
        <name>Mn(2+)</name>
        <dbReference type="ChEBI" id="CHEBI:29035"/>
        <label>2</label>
    </ligand>
</feature>
<dbReference type="SUPFAM" id="SSF55031">
    <property type="entry name" value="Bacterial exopeptidase dimerisation domain"/>
    <property type="match status" value="1"/>
</dbReference>
<comment type="cofactor">
    <cofactor evidence="2">
        <name>Mn(2+)</name>
        <dbReference type="ChEBI" id="CHEBI:29035"/>
    </cofactor>
    <text evidence="2">The Mn(2+) ion enhances activity.</text>
</comment>
<dbReference type="GO" id="GO:0050118">
    <property type="term" value="F:N-acetyldiaminopimelate deacetylase activity"/>
    <property type="evidence" value="ECO:0007669"/>
    <property type="project" value="UniProtKB-ARBA"/>
</dbReference>
<feature type="domain" description="Peptidase M20 dimerisation" evidence="4">
    <location>
        <begin position="196"/>
        <end position="286"/>
    </location>
</feature>
<evidence type="ECO:0000313" key="6">
    <source>
        <dbReference type="Proteomes" id="UP000319837"/>
    </source>
</evidence>
<dbReference type="InterPro" id="IPR002933">
    <property type="entry name" value="Peptidase_M20"/>
</dbReference>
<dbReference type="Gene3D" id="3.40.630.10">
    <property type="entry name" value="Zn peptidases"/>
    <property type="match status" value="1"/>
</dbReference>
<dbReference type="GO" id="GO:0046872">
    <property type="term" value="F:metal ion binding"/>
    <property type="evidence" value="ECO:0007669"/>
    <property type="project" value="UniProtKB-KW"/>
</dbReference>
<comment type="caution">
    <text evidence="5">The sequence shown here is derived from an EMBL/GenBank/DDBJ whole genome shotgun (WGS) entry which is preliminary data.</text>
</comment>
<sequence length="398" mass="42795">MGGLILELSDLLKRAEELKQQLSIWRRDFHTNPELGYQELRTAAKVEEHLKRLGLEVETGVGKTGVTGLLRGQEPGPTIGIRADMDALPIQDEKEVTYRSSNANVAHLCGHDAHTSILMGAAELFTSLGKPKKGNIKFIFQPAEELLAGAAAMIADGVLENPKVDAIIGLHVNPSLRVGEIGITYGVVCASVDNISIKIIGKGGHGARPHEGKDSILIASQVIVALQNISSRMIDPLEPVVVSIGKINGGTIGTAIATSVEMEGTVRTLSPAIREKIPQLMEQVIKGVVSAFDADYEFSYELNYPSLENNKDLIDLVSETSAEILGAEQCKLLNASTGGEDFSFYAEQIPGAFFRLGVGNGSLETSYPLHHPSFDLDEEGLYYGVAMLTGTALKYLEN</sequence>
<dbReference type="PANTHER" id="PTHR11014">
    <property type="entry name" value="PEPTIDASE M20 FAMILY MEMBER"/>
    <property type="match status" value="1"/>
</dbReference>
<keyword evidence="2" id="KW-0464">Manganese</keyword>